<name>A0AAV8UYB2_9RHOD</name>
<protein>
    <recommendedName>
        <fullName evidence="3">VWFA domain-containing protein</fullName>
    </recommendedName>
</protein>
<reference evidence="1 2" key="1">
    <citation type="journal article" date="2023" name="Nat. Commun.">
        <title>Origin of minicircular mitochondrial genomes in red algae.</title>
        <authorList>
            <person name="Lee Y."/>
            <person name="Cho C.H."/>
            <person name="Lee Y.M."/>
            <person name="Park S.I."/>
            <person name="Yang J.H."/>
            <person name="West J.A."/>
            <person name="Bhattacharya D."/>
            <person name="Yoon H.S."/>
        </authorList>
    </citation>
    <scope>NUCLEOTIDE SEQUENCE [LARGE SCALE GENOMIC DNA]</scope>
    <source>
        <strain evidence="1 2">CCMP1338</strain>
        <tissue evidence="1">Whole cell</tissue>
    </source>
</reference>
<evidence type="ECO:0008006" key="3">
    <source>
        <dbReference type="Google" id="ProtNLM"/>
    </source>
</evidence>
<dbReference type="Gene3D" id="3.40.50.410">
    <property type="entry name" value="von Willebrand factor, type A domain"/>
    <property type="match status" value="1"/>
</dbReference>
<comment type="caution">
    <text evidence="1">The sequence shown here is derived from an EMBL/GenBank/DDBJ whole genome shotgun (WGS) entry which is preliminary data.</text>
</comment>
<dbReference type="InterPro" id="IPR036465">
    <property type="entry name" value="vWFA_dom_sf"/>
</dbReference>
<keyword evidence="2" id="KW-1185">Reference proteome</keyword>
<dbReference type="SUPFAM" id="SSF53300">
    <property type="entry name" value="vWA-like"/>
    <property type="match status" value="1"/>
</dbReference>
<organism evidence="1 2">
    <name type="scientific">Rhodosorus marinus</name>
    <dbReference type="NCBI Taxonomy" id="101924"/>
    <lineage>
        <taxon>Eukaryota</taxon>
        <taxon>Rhodophyta</taxon>
        <taxon>Stylonematophyceae</taxon>
        <taxon>Stylonematales</taxon>
        <taxon>Stylonemataceae</taxon>
        <taxon>Rhodosorus</taxon>
    </lineage>
</organism>
<accession>A0AAV8UYB2</accession>
<gene>
    <name evidence="1" type="ORF">NDN08_007703</name>
</gene>
<proteinExistence type="predicted"/>
<evidence type="ECO:0000313" key="2">
    <source>
        <dbReference type="Proteomes" id="UP001157974"/>
    </source>
</evidence>
<dbReference type="AlphaFoldDB" id="A0AAV8UYB2"/>
<dbReference type="EMBL" id="JAMWBK010000002">
    <property type="protein sequence ID" value="KAJ8907593.1"/>
    <property type="molecule type" value="Genomic_DNA"/>
</dbReference>
<dbReference type="Proteomes" id="UP001157974">
    <property type="component" value="Unassembled WGS sequence"/>
</dbReference>
<sequence length="126" mass="13555">MKKEVQALKLYPIPGGIEQQTLSQSTNVEEAMAALTGSLETNEVVLKAFILTADGMPRGRGHILHGVVANAEEMRDNGISIFTVGAANDESPPFVNAISSTNLFLPSSSIEKCTDAVDDVFCQCRW</sequence>
<evidence type="ECO:0000313" key="1">
    <source>
        <dbReference type="EMBL" id="KAJ8907593.1"/>
    </source>
</evidence>